<dbReference type="Proteomes" id="UP001596227">
    <property type="component" value="Unassembled WGS sequence"/>
</dbReference>
<accession>A0ABW1UHZ5</accession>
<protein>
    <recommendedName>
        <fullName evidence="3">LPXTG cell wall anchor domain-containing protein</fullName>
    </recommendedName>
</protein>
<name>A0ABW1UHZ5_9LACO</name>
<reference evidence="2" key="1">
    <citation type="journal article" date="2019" name="Int. J. Syst. Evol. Microbiol.">
        <title>The Global Catalogue of Microorganisms (GCM) 10K type strain sequencing project: providing services to taxonomists for standard genome sequencing and annotation.</title>
        <authorList>
            <consortium name="The Broad Institute Genomics Platform"/>
            <consortium name="The Broad Institute Genome Sequencing Center for Infectious Disease"/>
            <person name="Wu L."/>
            <person name="Ma J."/>
        </authorList>
    </citation>
    <scope>NUCLEOTIDE SEQUENCE [LARGE SCALE GENOMIC DNA]</scope>
    <source>
        <strain evidence="2">CCM 8934</strain>
    </source>
</reference>
<organism evidence="1 2">
    <name type="scientific">Lactiplantibacillus daoliensis</name>
    <dbReference type="NCBI Taxonomy" id="2559916"/>
    <lineage>
        <taxon>Bacteria</taxon>
        <taxon>Bacillati</taxon>
        <taxon>Bacillota</taxon>
        <taxon>Bacilli</taxon>
        <taxon>Lactobacillales</taxon>
        <taxon>Lactobacillaceae</taxon>
        <taxon>Lactiplantibacillus</taxon>
    </lineage>
</organism>
<dbReference type="RefSeq" id="WP_137608211.1">
    <property type="nucleotide sequence ID" value="NZ_BJDH01000012.1"/>
</dbReference>
<gene>
    <name evidence="1" type="ORF">ACFQH1_09600</name>
</gene>
<keyword evidence="2" id="KW-1185">Reference proteome</keyword>
<evidence type="ECO:0000313" key="2">
    <source>
        <dbReference type="Proteomes" id="UP001596227"/>
    </source>
</evidence>
<comment type="caution">
    <text evidence="1">The sequence shown here is derived from an EMBL/GenBank/DDBJ whole genome shotgun (WGS) entry which is preliminary data.</text>
</comment>
<evidence type="ECO:0008006" key="3">
    <source>
        <dbReference type="Google" id="ProtNLM"/>
    </source>
</evidence>
<evidence type="ECO:0000313" key="1">
    <source>
        <dbReference type="EMBL" id="MFC6295452.1"/>
    </source>
</evidence>
<sequence length="79" mass="9081">MKKIMIPLTILGLAVSGYWLWRRRKSLRNQTVESHRPPVNEKVDTNVADHANEDLQGSLLADRDEVKDWVIAVKCNVNK</sequence>
<proteinExistence type="predicted"/>
<dbReference type="EMBL" id="JBHSSB010000028">
    <property type="protein sequence ID" value="MFC6295452.1"/>
    <property type="molecule type" value="Genomic_DNA"/>
</dbReference>